<accession>A0ABV1AAG7</accession>
<evidence type="ECO:0000313" key="2">
    <source>
        <dbReference type="EMBL" id="MEQ2315195.1"/>
    </source>
</evidence>
<keyword evidence="3" id="KW-1185">Reference proteome</keyword>
<dbReference type="EMBL" id="JAHRIP010086229">
    <property type="protein sequence ID" value="MEQ2315195.1"/>
    <property type="molecule type" value="Genomic_DNA"/>
</dbReference>
<evidence type="ECO:0008006" key="4">
    <source>
        <dbReference type="Google" id="ProtNLM"/>
    </source>
</evidence>
<protein>
    <recommendedName>
        <fullName evidence="4">Secreted protein</fullName>
    </recommendedName>
</protein>
<evidence type="ECO:0000256" key="1">
    <source>
        <dbReference type="SAM" id="SignalP"/>
    </source>
</evidence>
<name>A0ABV1AAG7_9TELE</name>
<organism evidence="2 3">
    <name type="scientific">Ameca splendens</name>
    <dbReference type="NCBI Taxonomy" id="208324"/>
    <lineage>
        <taxon>Eukaryota</taxon>
        <taxon>Metazoa</taxon>
        <taxon>Chordata</taxon>
        <taxon>Craniata</taxon>
        <taxon>Vertebrata</taxon>
        <taxon>Euteleostomi</taxon>
        <taxon>Actinopterygii</taxon>
        <taxon>Neopterygii</taxon>
        <taxon>Teleostei</taxon>
        <taxon>Neoteleostei</taxon>
        <taxon>Acanthomorphata</taxon>
        <taxon>Ovalentaria</taxon>
        <taxon>Atherinomorphae</taxon>
        <taxon>Cyprinodontiformes</taxon>
        <taxon>Goodeidae</taxon>
        <taxon>Ameca</taxon>
    </lineage>
</organism>
<evidence type="ECO:0000313" key="3">
    <source>
        <dbReference type="Proteomes" id="UP001469553"/>
    </source>
</evidence>
<keyword evidence="1" id="KW-0732">Signal</keyword>
<dbReference type="Proteomes" id="UP001469553">
    <property type="component" value="Unassembled WGS sequence"/>
</dbReference>
<proteinExistence type="predicted"/>
<feature type="signal peptide" evidence="1">
    <location>
        <begin position="1"/>
        <end position="17"/>
    </location>
</feature>
<feature type="chain" id="PRO_5045728170" description="Secreted protein" evidence="1">
    <location>
        <begin position="18"/>
        <end position="220"/>
    </location>
</feature>
<comment type="caution">
    <text evidence="2">The sequence shown here is derived from an EMBL/GenBank/DDBJ whole genome shotgun (WGS) entry which is preliminary data.</text>
</comment>
<gene>
    <name evidence="2" type="ORF">AMECASPLE_019590</name>
</gene>
<reference evidence="2 3" key="1">
    <citation type="submission" date="2021-06" db="EMBL/GenBank/DDBJ databases">
        <authorList>
            <person name="Palmer J.M."/>
        </authorList>
    </citation>
    <scope>NUCLEOTIDE SEQUENCE [LARGE SCALE GENOMIC DNA]</scope>
    <source>
        <strain evidence="2 3">AS_MEX2019</strain>
        <tissue evidence="2">Muscle</tissue>
    </source>
</reference>
<sequence>MNKVLKVLVCVVKVAQSSSVVAWWSKKQWWLLSLDLTGIKQQFLELACGVKPLVVFQLDMVPLLPRPAGKAHPAPLCSLACLVCTLTCSPVPIPTLHPTPLYEVHIGVEVHRNLELELSRSQRRRRETQESKEREYWRSLRRWSCQHSSAGVLAFVVTFKSKPQSSCNLQPWFKVSAFDPALVRASKPSSNLLAQAPHHSPLTKLNSISIWCFQCHYSLL</sequence>